<name>A0A3M7M8G5_9PLEO</name>
<feature type="signal peptide" evidence="1">
    <location>
        <begin position="1"/>
        <end position="17"/>
    </location>
</feature>
<sequence length="262" mass="28421">MVFMATVLVVGATRGLGACIVQQYAADTNNRVLATARTSEPPANTNITHVPNIDLESPDASRDLVHFLETQKIDHLDIVIVTAGYFATESLKEPSYSAQERMYRTCVIGPTILVTALANKDEELLNFKSKIILVSSESGSIALRHESEGGGNYGHHASKAALNMSAKLLSLDLKDRGVAIATVHPGFMRTEMTRNVGFDKYWDEGGAVTPDIAAKSLIEWIESFDMNKTGQYWAPRGAGDIGTAGPVLGLKDKHPTPLQLPW</sequence>
<dbReference type="InterPro" id="IPR052184">
    <property type="entry name" value="SDR_enzymes"/>
</dbReference>
<dbReference type="InterPro" id="IPR002347">
    <property type="entry name" value="SDR_fam"/>
</dbReference>
<dbReference type="EMBL" id="KE747825">
    <property type="protein sequence ID" value="RMZ70783.1"/>
    <property type="molecule type" value="Genomic_DNA"/>
</dbReference>
<dbReference type="InterPro" id="IPR036291">
    <property type="entry name" value="NAD(P)-bd_dom_sf"/>
</dbReference>
<gene>
    <name evidence="2" type="ORF">GMOD_00008414</name>
</gene>
<proteinExistence type="predicted"/>
<dbReference type="OrthoDB" id="5296at2759"/>
<dbReference type="PANTHER" id="PTHR45458:SF2">
    <property type="entry name" value="OXIDOREDUCTASE, SHORT CHAIN DEHYDROGENASE_REDUCTASE FAMILY SUPERFAMILY (AFU_ORTHOLOGUE AFUA_3G13450)"/>
    <property type="match status" value="1"/>
</dbReference>
<dbReference type="SUPFAM" id="SSF51735">
    <property type="entry name" value="NAD(P)-binding Rossmann-fold domains"/>
    <property type="match status" value="1"/>
</dbReference>
<keyword evidence="3" id="KW-1185">Reference proteome</keyword>
<dbReference type="Proteomes" id="UP000265663">
    <property type="component" value="Unassembled WGS sequence"/>
</dbReference>
<dbReference type="Pfam" id="PF00106">
    <property type="entry name" value="adh_short"/>
    <property type="match status" value="1"/>
</dbReference>
<dbReference type="PANTHER" id="PTHR45458">
    <property type="entry name" value="SHORT-CHAIN DEHYDROGENASE/REDUCTASE SDR"/>
    <property type="match status" value="1"/>
</dbReference>
<organism evidence="2 3">
    <name type="scientific">Pyrenophora seminiperda CCB06</name>
    <dbReference type="NCBI Taxonomy" id="1302712"/>
    <lineage>
        <taxon>Eukaryota</taxon>
        <taxon>Fungi</taxon>
        <taxon>Dikarya</taxon>
        <taxon>Ascomycota</taxon>
        <taxon>Pezizomycotina</taxon>
        <taxon>Dothideomycetes</taxon>
        <taxon>Pleosporomycetidae</taxon>
        <taxon>Pleosporales</taxon>
        <taxon>Pleosporineae</taxon>
        <taxon>Pleosporaceae</taxon>
        <taxon>Pyrenophora</taxon>
    </lineage>
</organism>
<accession>A0A3M7M8G5</accession>
<protein>
    <submittedName>
        <fullName evidence="2">Oxidoreductase</fullName>
    </submittedName>
</protein>
<feature type="chain" id="PRO_5018060199" evidence="1">
    <location>
        <begin position="18"/>
        <end position="262"/>
    </location>
</feature>
<dbReference type="PRINTS" id="PR00081">
    <property type="entry name" value="GDHRDH"/>
</dbReference>
<evidence type="ECO:0000256" key="1">
    <source>
        <dbReference type="SAM" id="SignalP"/>
    </source>
</evidence>
<dbReference type="GO" id="GO:0016616">
    <property type="term" value="F:oxidoreductase activity, acting on the CH-OH group of donors, NAD or NADP as acceptor"/>
    <property type="evidence" value="ECO:0007669"/>
    <property type="project" value="TreeGrafter"/>
</dbReference>
<keyword evidence="1" id="KW-0732">Signal</keyword>
<evidence type="ECO:0000313" key="3">
    <source>
        <dbReference type="Proteomes" id="UP000265663"/>
    </source>
</evidence>
<dbReference type="AlphaFoldDB" id="A0A3M7M8G5"/>
<evidence type="ECO:0000313" key="2">
    <source>
        <dbReference type="EMBL" id="RMZ70783.1"/>
    </source>
</evidence>
<dbReference type="Gene3D" id="3.40.50.720">
    <property type="entry name" value="NAD(P)-binding Rossmann-like Domain"/>
    <property type="match status" value="1"/>
</dbReference>
<reference evidence="2 3" key="1">
    <citation type="journal article" date="2014" name="PLoS ONE">
        <title>De novo Genome Assembly of the Fungal Plant Pathogen Pyrenophora semeniperda.</title>
        <authorList>
            <person name="Soliai M.M."/>
            <person name="Meyer S.E."/>
            <person name="Udall J.A."/>
            <person name="Elzinga D.E."/>
            <person name="Hermansen R.A."/>
            <person name="Bodily P.M."/>
            <person name="Hart A.A."/>
            <person name="Coleman C.E."/>
        </authorList>
    </citation>
    <scope>NUCLEOTIDE SEQUENCE [LARGE SCALE GENOMIC DNA]</scope>
    <source>
        <strain evidence="2 3">CCB06</strain>
        <tissue evidence="2">Mycelium</tissue>
    </source>
</reference>